<protein>
    <submittedName>
        <fullName evidence="3">Ankyrin</fullName>
    </submittedName>
</protein>
<keyword evidence="2" id="KW-0040">ANK repeat</keyword>
<evidence type="ECO:0000256" key="2">
    <source>
        <dbReference type="ARBA" id="ARBA00023043"/>
    </source>
</evidence>
<dbReference type="Proteomes" id="UP000325780">
    <property type="component" value="Unassembled WGS sequence"/>
</dbReference>
<evidence type="ECO:0000256" key="1">
    <source>
        <dbReference type="ARBA" id="ARBA00022737"/>
    </source>
</evidence>
<organism evidence="3 4">
    <name type="scientific">Aspergillus avenaceus</name>
    <dbReference type="NCBI Taxonomy" id="36643"/>
    <lineage>
        <taxon>Eukaryota</taxon>
        <taxon>Fungi</taxon>
        <taxon>Dikarya</taxon>
        <taxon>Ascomycota</taxon>
        <taxon>Pezizomycotina</taxon>
        <taxon>Eurotiomycetes</taxon>
        <taxon>Eurotiomycetidae</taxon>
        <taxon>Eurotiales</taxon>
        <taxon>Aspergillaceae</taxon>
        <taxon>Aspergillus</taxon>
        <taxon>Aspergillus subgen. Circumdati</taxon>
    </lineage>
</organism>
<keyword evidence="4" id="KW-1185">Reference proteome</keyword>
<sequence length="242" mass="27871">MEDLPNQLFTAIEIGNAKLVTQLLDKGAPMNFELFAKATREKQYDILQSILDFGWDINTESAIDNKVPSALVYTFDDVALATWFLKHGADPNKRCQLRDATPLSYAIFEAPFMIIELFFQYGGSTECGQLLHYASMRYDPDGLRILKHLYNKDPCIMDRANDYLDEGYEEFAMNYRFGLCTPIQYAARAGSLESVRFLVEQGGDPWRLDPYRRTALSYAVRHQHEPIKHYLTHLKNESYVTV</sequence>
<evidence type="ECO:0000313" key="4">
    <source>
        <dbReference type="Proteomes" id="UP000325780"/>
    </source>
</evidence>
<dbReference type="InterPro" id="IPR002110">
    <property type="entry name" value="Ankyrin_rpt"/>
</dbReference>
<dbReference type="AlphaFoldDB" id="A0A5N6U079"/>
<dbReference type="SMART" id="SM00248">
    <property type="entry name" value="ANK"/>
    <property type="match status" value="5"/>
</dbReference>
<evidence type="ECO:0000313" key="3">
    <source>
        <dbReference type="EMBL" id="KAE8151985.1"/>
    </source>
</evidence>
<reference evidence="3 4" key="1">
    <citation type="submission" date="2019-04" db="EMBL/GenBank/DDBJ databases">
        <title>Friends and foes A comparative genomics study of 23 Aspergillus species from section Flavi.</title>
        <authorList>
            <consortium name="DOE Joint Genome Institute"/>
            <person name="Kjaerbolling I."/>
            <person name="Vesth T."/>
            <person name="Frisvad J.C."/>
            <person name="Nybo J.L."/>
            <person name="Theobald S."/>
            <person name="Kildgaard S."/>
            <person name="Isbrandt T."/>
            <person name="Kuo A."/>
            <person name="Sato A."/>
            <person name="Lyhne E.K."/>
            <person name="Kogle M.E."/>
            <person name="Wiebenga A."/>
            <person name="Kun R.S."/>
            <person name="Lubbers R.J."/>
            <person name="Makela M.R."/>
            <person name="Barry K."/>
            <person name="Chovatia M."/>
            <person name="Clum A."/>
            <person name="Daum C."/>
            <person name="Haridas S."/>
            <person name="He G."/>
            <person name="LaButti K."/>
            <person name="Lipzen A."/>
            <person name="Mondo S."/>
            <person name="Riley R."/>
            <person name="Salamov A."/>
            <person name="Simmons B.A."/>
            <person name="Magnuson J.K."/>
            <person name="Henrissat B."/>
            <person name="Mortensen U.H."/>
            <person name="Larsen T.O."/>
            <person name="Devries R.P."/>
            <person name="Grigoriev I.V."/>
            <person name="Machida M."/>
            <person name="Baker S.E."/>
            <person name="Andersen M.R."/>
        </authorList>
    </citation>
    <scope>NUCLEOTIDE SEQUENCE [LARGE SCALE GENOMIC DNA]</scope>
    <source>
        <strain evidence="3 4">IBT 18842</strain>
    </source>
</reference>
<dbReference type="InterPro" id="IPR050776">
    <property type="entry name" value="Ank_Repeat/CDKN_Inhibitor"/>
</dbReference>
<dbReference type="EMBL" id="ML742061">
    <property type="protein sequence ID" value="KAE8151985.1"/>
    <property type="molecule type" value="Genomic_DNA"/>
</dbReference>
<keyword evidence="1" id="KW-0677">Repeat</keyword>
<dbReference type="Pfam" id="PF12796">
    <property type="entry name" value="Ank_2"/>
    <property type="match status" value="1"/>
</dbReference>
<accession>A0A5N6U079</accession>
<gene>
    <name evidence="3" type="ORF">BDV25DRAFT_151893</name>
</gene>
<dbReference type="Gene3D" id="1.25.40.20">
    <property type="entry name" value="Ankyrin repeat-containing domain"/>
    <property type="match status" value="2"/>
</dbReference>
<dbReference type="InterPro" id="IPR036770">
    <property type="entry name" value="Ankyrin_rpt-contain_sf"/>
</dbReference>
<name>A0A5N6U079_ASPAV</name>
<proteinExistence type="predicted"/>
<dbReference type="SUPFAM" id="SSF48403">
    <property type="entry name" value="Ankyrin repeat"/>
    <property type="match status" value="1"/>
</dbReference>
<dbReference type="OrthoDB" id="426293at2759"/>
<dbReference type="PANTHER" id="PTHR24201">
    <property type="entry name" value="ANK_REP_REGION DOMAIN-CONTAINING PROTEIN"/>
    <property type="match status" value="1"/>
</dbReference>